<feature type="region of interest" description="Disordered" evidence="1">
    <location>
        <begin position="17"/>
        <end position="50"/>
    </location>
</feature>
<proteinExistence type="predicted"/>
<dbReference type="Pfam" id="PF13516">
    <property type="entry name" value="LRR_6"/>
    <property type="match status" value="1"/>
</dbReference>
<organism evidence="2 3">
    <name type="scientific">Euplotes crassus</name>
    <dbReference type="NCBI Taxonomy" id="5936"/>
    <lineage>
        <taxon>Eukaryota</taxon>
        <taxon>Sar</taxon>
        <taxon>Alveolata</taxon>
        <taxon>Ciliophora</taxon>
        <taxon>Intramacronucleata</taxon>
        <taxon>Spirotrichea</taxon>
        <taxon>Hypotrichia</taxon>
        <taxon>Euplotida</taxon>
        <taxon>Euplotidae</taxon>
        <taxon>Moneuplotes</taxon>
    </lineage>
</organism>
<dbReference type="Gene3D" id="3.80.10.10">
    <property type="entry name" value="Ribonuclease Inhibitor"/>
    <property type="match status" value="1"/>
</dbReference>
<gene>
    <name evidence="2" type="ORF">ECRASSUSDP1_LOCUS16425</name>
</gene>
<feature type="compositionally biased region" description="Basic residues" evidence="1">
    <location>
        <begin position="20"/>
        <end position="31"/>
    </location>
</feature>
<dbReference type="PANTHER" id="PTHR24114:SF2">
    <property type="entry name" value="F-BOX DOMAIN-CONTAINING PROTEIN-RELATED"/>
    <property type="match status" value="1"/>
</dbReference>
<protein>
    <submittedName>
        <fullName evidence="2">Uncharacterized protein</fullName>
    </submittedName>
</protein>
<evidence type="ECO:0000313" key="3">
    <source>
        <dbReference type="Proteomes" id="UP001295684"/>
    </source>
</evidence>
<dbReference type="PROSITE" id="PS51450">
    <property type="entry name" value="LRR"/>
    <property type="match status" value="1"/>
</dbReference>
<accession>A0AAD2CZG2</accession>
<dbReference type="SUPFAM" id="SSF52047">
    <property type="entry name" value="RNI-like"/>
    <property type="match status" value="1"/>
</dbReference>
<evidence type="ECO:0000256" key="1">
    <source>
        <dbReference type="SAM" id="MobiDB-lite"/>
    </source>
</evidence>
<sequence length="1117" mass="130014">MPKRKLIRRSSLTRIVFKLSKTKKKKKRNVLPRRSSQNAQFDYGDPMNKERNKSEIKLHLPRLNNSVDISDSNYSLINSSGTFKPKKGEISHKILKSIKHPKSRLSSSQKQNKDKEVKWLSLHYSGPPVWEAAVLKRQRDKLPKNHLNQETMKQFREKITKQNLYLKKKLHPDYNEKFDDFTTKEMEDRNVTVYDKKNTYDFQRPPYFERLQKNPDLRFTSAYDQEEDGKKYNEEDLEGIDALDNYGYKYNKMYTLEQKVAEEEKDKKEAEKKKSPLLDFLLEVDKEKKVPKGLGLVNRKSSNTEVKAGNFLFGDRYARSFSFGIKQRVKLETLNLDANRLSDLGFLEILSRAPKTLLVLDISNNPTLTIETYKRIADYLDVENPKLRQLIMEGNSTGDKPILLLCEAIKYHQHLKYWNISKNNLTNTSAFKVAEVITENKILNVLFMHWNKIREEGGLAIATSIQDSESLQIFDISFNNIGTLGREHSVAKALSKTFKLNYSLIHVDISNCNLDSKDIEIINQGLTDNHCILGIHMLGNMGKTDALGFLHKTDDIDFALATLYTRIKPNLKRGHKHNSQAISLQASSNCWICEGWTEVKFEFDPDLVFSEKHDQYVPIYLQLSSDEFDKDLLLPDPEQPGIYFSTRMVPPGKVSYYFTKENLNYVSQNQPIGKLNRTTELFMDVPETNILENIMISNSPITETLIESMSCIPRPPPKVLPGREKLKTPWDFFKSVFREYKRDTPALLNKCFEFDWEMCKIPRIIKNPDELKLIRNYLKKNYKHMRELYKYYSSVSPMGNIFCIGNNTFNDIISHFDGIIDNQTLKLADIDLEFVSTNAGPKKSNPRNPERSLVRFQMMEIFTRIGLTKFFKTKESPTQVEAVERMFINYILPFTSKFDSNKWRMEQLWNEKCDYVYKRYLIQVKTVYEKHSGRFAMPSATRYMSFEEFFDLICLSGVVDDTFGQREIGICYNLSMMTQRDEIDKDKHLNMVLVEFIEAIGRVADKLSLPPPFENMDGVPEGIGENKGDLTGSSRRENYSSLPLHVKIETFIVQLVRATHKNDYFQKLCEKMSKFHHSQAVAKKKMKFAVVEQPYRAKNKIPKNMKVIVKEEDEDVA</sequence>
<name>A0AAD2CZG2_EUPCR</name>
<keyword evidence="3" id="KW-1185">Reference proteome</keyword>
<dbReference type="InterPro" id="IPR052394">
    <property type="entry name" value="LRR-containing"/>
</dbReference>
<dbReference type="AlphaFoldDB" id="A0AAD2CZG2"/>
<dbReference type="EMBL" id="CAMPGE010016513">
    <property type="protein sequence ID" value="CAI2375065.1"/>
    <property type="molecule type" value="Genomic_DNA"/>
</dbReference>
<comment type="caution">
    <text evidence="2">The sequence shown here is derived from an EMBL/GenBank/DDBJ whole genome shotgun (WGS) entry which is preliminary data.</text>
</comment>
<reference evidence="2" key="1">
    <citation type="submission" date="2023-07" db="EMBL/GenBank/DDBJ databases">
        <authorList>
            <consortium name="AG Swart"/>
            <person name="Singh M."/>
            <person name="Singh A."/>
            <person name="Seah K."/>
            <person name="Emmerich C."/>
        </authorList>
    </citation>
    <scope>NUCLEOTIDE SEQUENCE</scope>
    <source>
        <strain evidence="2">DP1</strain>
    </source>
</reference>
<dbReference type="PANTHER" id="PTHR24114">
    <property type="entry name" value="LEUCINE RICH REPEAT FAMILY PROTEIN"/>
    <property type="match status" value="1"/>
</dbReference>
<dbReference type="InterPro" id="IPR001611">
    <property type="entry name" value="Leu-rich_rpt"/>
</dbReference>
<dbReference type="Proteomes" id="UP001295684">
    <property type="component" value="Unassembled WGS sequence"/>
</dbReference>
<evidence type="ECO:0000313" key="2">
    <source>
        <dbReference type="EMBL" id="CAI2375065.1"/>
    </source>
</evidence>
<dbReference type="InterPro" id="IPR032675">
    <property type="entry name" value="LRR_dom_sf"/>
</dbReference>